<evidence type="ECO:0000256" key="3">
    <source>
        <dbReference type="ARBA" id="ARBA00007204"/>
    </source>
</evidence>
<dbReference type="InterPro" id="IPR034884">
    <property type="entry name" value="Cytochrome_c_oxidase_VIc/VIIs"/>
</dbReference>
<feature type="compositionally biased region" description="Polar residues" evidence="9">
    <location>
        <begin position="59"/>
        <end position="74"/>
    </location>
</feature>
<evidence type="ECO:0008006" key="12">
    <source>
        <dbReference type="Google" id="ProtNLM"/>
    </source>
</evidence>
<keyword evidence="7" id="KW-0496">Mitochondrion</keyword>
<dbReference type="GO" id="GO:0005743">
    <property type="term" value="C:mitochondrial inner membrane"/>
    <property type="evidence" value="ECO:0007669"/>
    <property type="project" value="UniProtKB-SubCell"/>
</dbReference>
<dbReference type="SUPFAM" id="SSF81415">
    <property type="entry name" value="Mitochondrial cytochrome c oxidase subunit VIc"/>
    <property type="match status" value="1"/>
</dbReference>
<evidence type="ECO:0000256" key="2">
    <source>
        <dbReference type="ARBA" id="ARBA00004673"/>
    </source>
</evidence>
<dbReference type="CDD" id="cd22901">
    <property type="entry name" value="CcO_VIc"/>
    <property type="match status" value="1"/>
</dbReference>
<name>A0A7R9E9A4_9NEOP</name>
<proteinExistence type="inferred from homology"/>
<sequence>MEFNKPKSLNLARDLAKNFDEFQEEVPEYFEATETVTKSSGLKVTPPSSPNNKPEDIIASTSQSPNSETNTMPFRTSLPNIVTSLAVGHLLLQMSDQVVAKLPKPQLKGLLASSIKFHLPIAIIVSIASGVAFQFLVCEPRKRRYAEFYKNYDIDKEFERMKQAGVFQSVRPD</sequence>
<comment type="subcellular location">
    <subcellularLocation>
        <location evidence="1">Mitochondrion inner membrane</location>
        <topology evidence="1">Single-pass membrane protein</topology>
    </subcellularLocation>
</comment>
<evidence type="ECO:0000256" key="8">
    <source>
        <dbReference type="ARBA" id="ARBA00023136"/>
    </source>
</evidence>
<keyword evidence="5" id="KW-0999">Mitochondrion inner membrane</keyword>
<evidence type="ECO:0000256" key="7">
    <source>
        <dbReference type="ARBA" id="ARBA00023128"/>
    </source>
</evidence>
<dbReference type="AlphaFoldDB" id="A0A7R9E9A4"/>
<dbReference type="Pfam" id="PF02937">
    <property type="entry name" value="COX6C"/>
    <property type="match status" value="1"/>
</dbReference>
<comment type="similarity">
    <text evidence="3">Belongs to the cytochrome c oxidase subunit 6c family.</text>
</comment>
<evidence type="ECO:0000256" key="4">
    <source>
        <dbReference type="ARBA" id="ARBA00022692"/>
    </source>
</evidence>
<gene>
    <name evidence="11" type="ORF">TMSB3V08_LOCUS5657</name>
</gene>
<dbReference type="Gene3D" id="4.10.93.10">
    <property type="entry name" value="Mitochondrial cytochrome c oxidase subunit VIc/VIIs"/>
    <property type="match status" value="1"/>
</dbReference>
<evidence type="ECO:0000256" key="10">
    <source>
        <dbReference type="SAM" id="Phobius"/>
    </source>
</evidence>
<evidence type="ECO:0000256" key="6">
    <source>
        <dbReference type="ARBA" id="ARBA00022989"/>
    </source>
</evidence>
<keyword evidence="6 10" id="KW-1133">Transmembrane helix</keyword>
<comment type="pathway">
    <text evidence="2">Energy metabolism; oxidative phosphorylation.</text>
</comment>
<feature type="region of interest" description="Disordered" evidence="9">
    <location>
        <begin position="40"/>
        <end position="74"/>
    </location>
</feature>
<evidence type="ECO:0000256" key="5">
    <source>
        <dbReference type="ARBA" id="ARBA00022792"/>
    </source>
</evidence>
<dbReference type="EMBL" id="OB793885">
    <property type="protein sequence ID" value="CAD7428866.1"/>
    <property type="molecule type" value="Genomic_DNA"/>
</dbReference>
<accession>A0A7R9E9A4</accession>
<reference evidence="11" key="1">
    <citation type="submission" date="2020-11" db="EMBL/GenBank/DDBJ databases">
        <authorList>
            <person name="Tran Van P."/>
        </authorList>
    </citation>
    <scope>NUCLEOTIDE SEQUENCE</scope>
</reference>
<dbReference type="InterPro" id="IPR037169">
    <property type="entry name" value="Cytochrome_c_oxidase_VIc_sf"/>
</dbReference>
<protein>
    <recommendedName>
        <fullName evidence="12">Mitochondrial cytochrome c oxidase subunit VIc/VIIs domain-containing protein</fullName>
    </recommendedName>
</protein>
<dbReference type="PANTHER" id="PTHR48416:SF1">
    <property type="entry name" value="CYTOCHROME C OXIDASE SUBUNIT 6C"/>
    <property type="match status" value="1"/>
</dbReference>
<evidence type="ECO:0000313" key="11">
    <source>
        <dbReference type="EMBL" id="CAD7428866.1"/>
    </source>
</evidence>
<dbReference type="InterPro" id="IPR051389">
    <property type="entry name" value="Cytochrome_c_oxidase_VIc"/>
</dbReference>
<evidence type="ECO:0000256" key="1">
    <source>
        <dbReference type="ARBA" id="ARBA00004434"/>
    </source>
</evidence>
<keyword evidence="8 10" id="KW-0472">Membrane</keyword>
<evidence type="ECO:0000256" key="9">
    <source>
        <dbReference type="SAM" id="MobiDB-lite"/>
    </source>
</evidence>
<organism evidence="11">
    <name type="scientific">Timema monikensis</name>
    <dbReference type="NCBI Taxonomy" id="170555"/>
    <lineage>
        <taxon>Eukaryota</taxon>
        <taxon>Metazoa</taxon>
        <taxon>Ecdysozoa</taxon>
        <taxon>Arthropoda</taxon>
        <taxon>Hexapoda</taxon>
        <taxon>Insecta</taxon>
        <taxon>Pterygota</taxon>
        <taxon>Neoptera</taxon>
        <taxon>Polyneoptera</taxon>
        <taxon>Phasmatodea</taxon>
        <taxon>Timematodea</taxon>
        <taxon>Timematoidea</taxon>
        <taxon>Timematidae</taxon>
        <taxon>Timema</taxon>
    </lineage>
</organism>
<dbReference type="GO" id="GO:0006119">
    <property type="term" value="P:oxidative phosphorylation"/>
    <property type="evidence" value="ECO:0007669"/>
    <property type="project" value="UniProtKB-UniPathway"/>
</dbReference>
<feature type="transmembrane region" description="Helical" evidence="10">
    <location>
        <begin position="117"/>
        <end position="137"/>
    </location>
</feature>
<keyword evidence="4 10" id="KW-0812">Transmembrane</keyword>
<dbReference type="UniPathway" id="UPA00705"/>
<dbReference type="PANTHER" id="PTHR48416">
    <property type="entry name" value="CYTOCHROME C OXIDASE SUBUNIT 6C"/>
    <property type="match status" value="1"/>
</dbReference>